<accession>X1GRS8</accession>
<dbReference type="InterPro" id="IPR051450">
    <property type="entry name" value="Gfo/Idh/MocA_Oxidoreductases"/>
</dbReference>
<dbReference type="Gene3D" id="3.40.50.720">
    <property type="entry name" value="NAD(P)-binding Rossmann-like Domain"/>
    <property type="match status" value="1"/>
</dbReference>
<proteinExistence type="predicted"/>
<organism evidence="2">
    <name type="scientific">marine sediment metagenome</name>
    <dbReference type="NCBI Taxonomy" id="412755"/>
    <lineage>
        <taxon>unclassified sequences</taxon>
        <taxon>metagenomes</taxon>
        <taxon>ecological metagenomes</taxon>
    </lineage>
</organism>
<dbReference type="PANTHER" id="PTHR43377">
    <property type="entry name" value="BILIVERDIN REDUCTASE A"/>
    <property type="match status" value="1"/>
</dbReference>
<feature type="non-terminal residue" evidence="2">
    <location>
        <position position="74"/>
    </location>
</feature>
<dbReference type="AlphaFoldDB" id="X1GRS8"/>
<dbReference type="GO" id="GO:0000166">
    <property type="term" value="F:nucleotide binding"/>
    <property type="evidence" value="ECO:0007669"/>
    <property type="project" value="InterPro"/>
</dbReference>
<comment type="caution">
    <text evidence="2">The sequence shown here is derived from an EMBL/GenBank/DDBJ whole genome shotgun (WGS) entry which is preliminary data.</text>
</comment>
<reference evidence="2" key="1">
    <citation type="journal article" date="2014" name="Front. Microbiol.">
        <title>High frequency of phylogenetically diverse reductive dehalogenase-homologous genes in deep subseafloor sedimentary metagenomes.</title>
        <authorList>
            <person name="Kawai M."/>
            <person name="Futagami T."/>
            <person name="Toyoda A."/>
            <person name="Takaki Y."/>
            <person name="Nishi S."/>
            <person name="Hori S."/>
            <person name="Arai W."/>
            <person name="Tsubouchi T."/>
            <person name="Morono Y."/>
            <person name="Uchiyama I."/>
            <person name="Ito T."/>
            <person name="Fujiyama A."/>
            <person name="Inagaki F."/>
            <person name="Takami H."/>
        </authorList>
    </citation>
    <scope>NUCLEOTIDE SEQUENCE</scope>
    <source>
        <strain evidence="2">Expedition CK06-06</strain>
    </source>
</reference>
<dbReference type="SUPFAM" id="SSF51735">
    <property type="entry name" value="NAD(P)-binding Rossmann-fold domains"/>
    <property type="match status" value="1"/>
</dbReference>
<name>X1GRS8_9ZZZZ</name>
<sequence length="74" mass="8012">MDKLRTAVIGAGKMGQIHAKVYATLAQSELTAIIDTDYKKAKKLAKKYKCSAFKEPADILDKVDAVTIATPTIT</sequence>
<dbReference type="InterPro" id="IPR036291">
    <property type="entry name" value="NAD(P)-bd_dom_sf"/>
</dbReference>
<dbReference type="InterPro" id="IPR000683">
    <property type="entry name" value="Gfo/Idh/MocA-like_OxRdtase_N"/>
</dbReference>
<dbReference type="Pfam" id="PF01408">
    <property type="entry name" value="GFO_IDH_MocA"/>
    <property type="match status" value="1"/>
</dbReference>
<gene>
    <name evidence="2" type="ORF">S03H2_14489</name>
</gene>
<evidence type="ECO:0000259" key="1">
    <source>
        <dbReference type="Pfam" id="PF01408"/>
    </source>
</evidence>
<dbReference type="EMBL" id="BARU01007352">
    <property type="protein sequence ID" value="GAH44329.1"/>
    <property type="molecule type" value="Genomic_DNA"/>
</dbReference>
<evidence type="ECO:0000313" key="2">
    <source>
        <dbReference type="EMBL" id="GAH44329.1"/>
    </source>
</evidence>
<feature type="domain" description="Gfo/Idh/MocA-like oxidoreductase N-terminal" evidence="1">
    <location>
        <begin position="4"/>
        <end position="72"/>
    </location>
</feature>
<dbReference type="PANTHER" id="PTHR43377:SF1">
    <property type="entry name" value="BILIVERDIN REDUCTASE A"/>
    <property type="match status" value="1"/>
</dbReference>
<protein>
    <recommendedName>
        <fullName evidence="1">Gfo/Idh/MocA-like oxidoreductase N-terminal domain-containing protein</fullName>
    </recommendedName>
</protein>